<gene>
    <name evidence="3" type="ORF">Cni_G20109</name>
</gene>
<dbReference type="SUPFAM" id="SSF53098">
    <property type="entry name" value="Ribonuclease H-like"/>
    <property type="match status" value="1"/>
</dbReference>
<comment type="cofactor">
    <cofactor evidence="1">
        <name>a divalent metal cation</name>
        <dbReference type="ChEBI" id="CHEBI:60240"/>
    </cofactor>
</comment>
<evidence type="ECO:0000256" key="2">
    <source>
        <dbReference type="ARBA" id="ARBA00008372"/>
    </source>
</evidence>
<protein>
    <submittedName>
        <fullName evidence="3">Uncharacterized protein</fullName>
    </submittedName>
</protein>
<evidence type="ECO:0000313" key="3">
    <source>
        <dbReference type="EMBL" id="WOL11347.1"/>
    </source>
</evidence>
<name>A0AAQ3KPD1_9LILI</name>
<proteinExistence type="inferred from homology"/>
<dbReference type="EMBL" id="CP136895">
    <property type="protein sequence ID" value="WOL11347.1"/>
    <property type="molecule type" value="Genomic_DNA"/>
</dbReference>
<evidence type="ECO:0000313" key="4">
    <source>
        <dbReference type="Proteomes" id="UP001327560"/>
    </source>
</evidence>
<keyword evidence="4" id="KW-1185">Reference proteome</keyword>
<dbReference type="Gene3D" id="3.30.420.10">
    <property type="entry name" value="Ribonuclease H-like superfamily/Ribonuclease H"/>
    <property type="match status" value="2"/>
</dbReference>
<reference evidence="3 4" key="1">
    <citation type="submission" date="2023-10" db="EMBL/GenBank/DDBJ databases">
        <title>Chromosome-scale genome assembly provides insights into flower coloration mechanisms of Canna indica.</title>
        <authorList>
            <person name="Li C."/>
        </authorList>
    </citation>
    <scope>NUCLEOTIDE SEQUENCE [LARGE SCALE GENOMIC DNA]</scope>
    <source>
        <tissue evidence="3">Flower</tissue>
    </source>
</reference>
<accession>A0AAQ3KPD1</accession>
<dbReference type="InterPro" id="IPR051181">
    <property type="entry name" value="CAF1_poly(A)_ribonucleases"/>
</dbReference>
<dbReference type="Pfam" id="PF04857">
    <property type="entry name" value="CAF1"/>
    <property type="match status" value="1"/>
</dbReference>
<dbReference type="GO" id="GO:0003723">
    <property type="term" value="F:RNA binding"/>
    <property type="evidence" value="ECO:0007669"/>
    <property type="project" value="TreeGrafter"/>
</dbReference>
<dbReference type="PANTHER" id="PTHR15092:SF42">
    <property type="entry name" value="POLY(A)-SPECIFIC RIBONUCLEASE PARN-LIKE"/>
    <property type="match status" value="1"/>
</dbReference>
<dbReference type="InterPro" id="IPR036397">
    <property type="entry name" value="RNaseH_sf"/>
</dbReference>
<dbReference type="Proteomes" id="UP001327560">
    <property type="component" value="Chromosome 6"/>
</dbReference>
<evidence type="ECO:0000256" key="1">
    <source>
        <dbReference type="ARBA" id="ARBA00001968"/>
    </source>
</evidence>
<comment type="similarity">
    <text evidence="2">Belongs to the CAF1 family.</text>
</comment>
<dbReference type="InterPro" id="IPR012337">
    <property type="entry name" value="RNaseH-like_sf"/>
</dbReference>
<sequence length="632" mass="71533">MAASGAKQRLTGAVKQVTKSNFAAALQQFKAHIDTADFVAVSCRKTGDCSTSSLRHPWRRILPIDTPEIAYLKAKLAAESYDILQFAICPFRLHGSKVLAFPYNFHLFPRDELNLCMPSYSFSCQTSFLTSMAQEGFDFNACIKNGISYISRVQESMVKGRNPYPKIQPVHSCSSLSVVDSVFTSRIKSRVEHWWKACKDSNSKDDGALVKSLRKLILGAILFIEDRFRFRFISLLLISSTVLPKDNMESVQSTPNYPAELWAPYLKKFKTISHISDDLVPLVVPDKSGDPMAIYVVLTSSEEDKKLFMSEIQNIEDEQNLKVRGFREVIDVISSSNKPIIGYNCLHDFTFIHSKLIAPLPSTLGEFMCSLRLAFTNIVDVNHLSKEISALRKAKNLIAALSYLKRQFFVPIDIELPAEDEDYNNKAHGHNVLRITHLFATLCALLKLFPDGQIPLGQNIKAIEDYSNIFYPICVNLQESDDEELDYTMDVKKVSTDNLMFLWGFGHLTFKELKHSLQQVHDVFMNDFELQFMDKTCAAVVFSRSESADILLEEIRSGKFYSDSLLKKIPGLKAAGYEAYTKVCKLGLWEADLADSLENVTSKSNDVLLEPSAKDAYEVYWRNELAIDMNDY</sequence>
<dbReference type="InterPro" id="IPR006941">
    <property type="entry name" value="RNase_CAF1"/>
</dbReference>
<dbReference type="GO" id="GO:0000175">
    <property type="term" value="F:3'-5'-RNA exonuclease activity"/>
    <property type="evidence" value="ECO:0007669"/>
    <property type="project" value="TreeGrafter"/>
</dbReference>
<organism evidence="3 4">
    <name type="scientific">Canna indica</name>
    <name type="common">Indian-shot</name>
    <dbReference type="NCBI Taxonomy" id="4628"/>
    <lineage>
        <taxon>Eukaryota</taxon>
        <taxon>Viridiplantae</taxon>
        <taxon>Streptophyta</taxon>
        <taxon>Embryophyta</taxon>
        <taxon>Tracheophyta</taxon>
        <taxon>Spermatophyta</taxon>
        <taxon>Magnoliopsida</taxon>
        <taxon>Liliopsida</taxon>
        <taxon>Zingiberales</taxon>
        <taxon>Cannaceae</taxon>
        <taxon>Canna</taxon>
    </lineage>
</organism>
<dbReference type="AlphaFoldDB" id="A0AAQ3KPD1"/>
<dbReference type="PANTHER" id="PTHR15092">
    <property type="entry name" value="POLY A -SPECIFIC RIBONUCLEASE/TARGET OF EGR1, MEMBER 1"/>
    <property type="match status" value="1"/>
</dbReference>